<evidence type="ECO:0000256" key="1">
    <source>
        <dbReference type="SAM" id="MobiDB-lite"/>
    </source>
</evidence>
<evidence type="ECO:0000313" key="2">
    <source>
        <dbReference type="EMBL" id="KAL2056123.1"/>
    </source>
</evidence>
<feature type="region of interest" description="Disordered" evidence="1">
    <location>
        <begin position="114"/>
        <end position="139"/>
    </location>
</feature>
<feature type="compositionally biased region" description="Polar residues" evidence="1">
    <location>
        <begin position="115"/>
        <end position="131"/>
    </location>
</feature>
<dbReference type="Proteomes" id="UP001590951">
    <property type="component" value="Unassembled WGS sequence"/>
</dbReference>
<dbReference type="EMBL" id="JBHFEH010000009">
    <property type="protein sequence ID" value="KAL2056123.1"/>
    <property type="molecule type" value="Genomic_DNA"/>
</dbReference>
<comment type="caution">
    <text evidence="2">The sequence shown here is derived from an EMBL/GenBank/DDBJ whole genome shotgun (WGS) entry which is preliminary data.</text>
</comment>
<proteinExistence type="predicted"/>
<accession>A0ABR4BJL4</accession>
<organism evidence="2 3">
    <name type="scientific">Lepraria finkii</name>
    <dbReference type="NCBI Taxonomy" id="1340010"/>
    <lineage>
        <taxon>Eukaryota</taxon>
        <taxon>Fungi</taxon>
        <taxon>Dikarya</taxon>
        <taxon>Ascomycota</taxon>
        <taxon>Pezizomycotina</taxon>
        <taxon>Lecanoromycetes</taxon>
        <taxon>OSLEUM clade</taxon>
        <taxon>Lecanoromycetidae</taxon>
        <taxon>Lecanorales</taxon>
        <taxon>Lecanorineae</taxon>
        <taxon>Stereocaulaceae</taxon>
        <taxon>Lepraria</taxon>
    </lineage>
</organism>
<evidence type="ECO:0000313" key="3">
    <source>
        <dbReference type="Proteomes" id="UP001590951"/>
    </source>
</evidence>
<reference evidence="2 3" key="1">
    <citation type="submission" date="2024-09" db="EMBL/GenBank/DDBJ databases">
        <title>Rethinking Asexuality: The Enigmatic Case of Functional Sexual Genes in Lepraria (Stereocaulaceae).</title>
        <authorList>
            <person name="Doellman M."/>
            <person name="Sun Y."/>
            <person name="Barcenas-Pena A."/>
            <person name="Lumbsch H.T."/>
            <person name="Grewe F."/>
        </authorList>
    </citation>
    <scope>NUCLEOTIDE SEQUENCE [LARGE SCALE GENOMIC DNA]</scope>
    <source>
        <strain evidence="2 3">Grewe 0041</strain>
    </source>
</reference>
<keyword evidence="3" id="KW-1185">Reference proteome</keyword>
<protein>
    <submittedName>
        <fullName evidence="2">Uncharacterized protein</fullName>
    </submittedName>
</protein>
<name>A0ABR4BJL4_9LECA</name>
<sequence>MSVVMKALRAYDRSSCLRPGCSGVASPSTKGSVVNCSLCGLAFVPEILKDLKPGQRKHPLTAPLLLSQSSGVQQQLQMVSKGVETAFDWPPEHVQTDSQQRLEWEEAEIMLLSNGPHSESNQKTSYRTGGSSIRKGSGHTIGHVAPRGLYEVGLGKLYANLA</sequence>
<gene>
    <name evidence="2" type="ORF">ABVK25_003766</name>
</gene>